<sequence length="323" mass="37964">MIVKERKKPIYLRQLEALLRRLPANHPKRDRIAEKFAKQNAGYKGEQAVDYPLSFLPDKEYYILHDIRLFDQKHFFQIDTLIISSRFILFLEIKNITGTLFFDTEFHQLIRISEQHSEGFPDPILQIKRQEVQFRKWLHLYGISNLPIESLIVISTPRTIIKTSFHNPELLQNITHSANLPNKIKQLENVHVKKQLSAKKLEKLVEHIMIEHSPLQQNLLEQHNITKEELQKGIQCSECLSFVMMKVRTGWRCPKCNAFSIEAHTYAVQDYALLLGTTVTNRELKEFLNIESSSVIKRLMHMMQIPYTGEKKGRKYDLTAFKI</sequence>
<dbReference type="PROSITE" id="PS50965">
    <property type="entry name" value="NERD"/>
    <property type="match status" value="1"/>
</dbReference>
<dbReference type="RefSeq" id="WP_012096114.1">
    <property type="nucleotide sequence ID" value="NZ_CP024109.1"/>
</dbReference>
<dbReference type="Pfam" id="PF08378">
    <property type="entry name" value="NERD"/>
    <property type="match status" value="1"/>
</dbReference>
<dbReference type="AlphaFoldDB" id="A0AAX2CMU3"/>
<evidence type="ECO:0000313" key="2">
    <source>
        <dbReference type="EMBL" id="SCM05609.1"/>
    </source>
</evidence>
<dbReference type="InterPro" id="IPR011528">
    <property type="entry name" value="NERD"/>
</dbReference>
<feature type="domain" description="NERD" evidence="1">
    <location>
        <begin position="41"/>
        <end position="157"/>
    </location>
</feature>
<reference evidence="2 3" key="1">
    <citation type="submission" date="2016-08" db="EMBL/GenBank/DDBJ databases">
        <authorList>
            <person name="Loux V."/>
            <person name="Rue O."/>
        </authorList>
    </citation>
    <scope>NUCLEOTIDE SEQUENCE [LARGE SCALE GENOMIC DNA]</scope>
    <source>
        <strain evidence="2 3">AFSSA_08CEB44bac</strain>
    </source>
</reference>
<name>A0AAX2CMU3_9BACI</name>
<dbReference type="GeneID" id="33898908"/>
<dbReference type="Proteomes" id="UP000242164">
    <property type="component" value="Unassembled WGS sequence"/>
</dbReference>
<protein>
    <submittedName>
        <fullName evidence="2">NERD domain protein</fullName>
    </submittedName>
</protein>
<proteinExistence type="predicted"/>
<dbReference type="EMBL" id="FMIK01000059">
    <property type="protein sequence ID" value="SCM05609.1"/>
    <property type="molecule type" value="Genomic_DNA"/>
</dbReference>
<comment type="caution">
    <text evidence="2">The sequence shown here is derived from an EMBL/GenBank/DDBJ whole genome shotgun (WGS) entry which is preliminary data.</text>
</comment>
<gene>
    <name evidence="2" type="ORF">BCB44BAC_04120</name>
</gene>
<evidence type="ECO:0000313" key="3">
    <source>
        <dbReference type="Proteomes" id="UP000242164"/>
    </source>
</evidence>
<accession>A0AAX2CMU3</accession>
<evidence type="ECO:0000259" key="1">
    <source>
        <dbReference type="PROSITE" id="PS50965"/>
    </source>
</evidence>
<organism evidence="2 3">
    <name type="scientific">Bacillus cytotoxicus</name>
    <dbReference type="NCBI Taxonomy" id="580165"/>
    <lineage>
        <taxon>Bacteria</taxon>
        <taxon>Bacillati</taxon>
        <taxon>Bacillota</taxon>
        <taxon>Bacilli</taxon>
        <taxon>Bacillales</taxon>
        <taxon>Bacillaceae</taxon>
        <taxon>Bacillus</taxon>
        <taxon>Bacillus cereus group</taxon>
    </lineage>
</organism>